<evidence type="ECO:0000256" key="2">
    <source>
        <dbReference type="ARBA" id="ARBA00022771"/>
    </source>
</evidence>
<dbReference type="Gene3D" id="6.20.210.20">
    <property type="entry name" value="THAP domain"/>
    <property type="match status" value="1"/>
</dbReference>
<dbReference type="Pfam" id="PF05485">
    <property type="entry name" value="THAP"/>
    <property type="match status" value="1"/>
</dbReference>
<feature type="compositionally biased region" description="Polar residues" evidence="7">
    <location>
        <begin position="334"/>
        <end position="361"/>
    </location>
</feature>
<dbReference type="GO" id="GO:0008270">
    <property type="term" value="F:zinc ion binding"/>
    <property type="evidence" value="ECO:0007669"/>
    <property type="project" value="UniProtKB-KW"/>
</dbReference>
<comment type="caution">
    <text evidence="9">The sequence shown here is derived from an EMBL/GenBank/DDBJ whole genome shotgun (WGS) entry which is preliminary data.</text>
</comment>
<dbReference type="PROSITE" id="PS50950">
    <property type="entry name" value="ZF_THAP"/>
    <property type="match status" value="1"/>
</dbReference>
<name>A0AAN8LDP6_9TELE</name>
<keyword evidence="3" id="KW-0862">Zinc</keyword>
<dbReference type="Proteomes" id="UP001356427">
    <property type="component" value="Unassembled WGS sequence"/>
</dbReference>
<keyword evidence="2 5" id="KW-0863">Zinc-finger</keyword>
<gene>
    <name evidence="9" type="ORF">J4Q44_G00218510</name>
</gene>
<feature type="domain" description="THAP-type" evidence="8">
    <location>
        <begin position="1"/>
        <end position="90"/>
    </location>
</feature>
<dbReference type="EMBL" id="JAGTTL010000019">
    <property type="protein sequence ID" value="KAK6308580.1"/>
    <property type="molecule type" value="Genomic_DNA"/>
</dbReference>
<dbReference type="GO" id="GO:0003677">
    <property type="term" value="F:DNA binding"/>
    <property type="evidence" value="ECO:0007669"/>
    <property type="project" value="UniProtKB-UniRule"/>
</dbReference>
<keyword evidence="1" id="KW-0479">Metal-binding</keyword>
<organism evidence="9 10">
    <name type="scientific">Coregonus suidteri</name>
    <dbReference type="NCBI Taxonomy" id="861788"/>
    <lineage>
        <taxon>Eukaryota</taxon>
        <taxon>Metazoa</taxon>
        <taxon>Chordata</taxon>
        <taxon>Craniata</taxon>
        <taxon>Vertebrata</taxon>
        <taxon>Euteleostomi</taxon>
        <taxon>Actinopterygii</taxon>
        <taxon>Neopterygii</taxon>
        <taxon>Teleostei</taxon>
        <taxon>Protacanthopterygii</taxon>
        <taxon>Salmoniformes</taxon>
        <taxon>Salmonidae</taxon>
        <taxon>Coregoninae</taxon>
        <taxon>Coregonus</taxon>
    </lineage>
</organism>
<dbReference type="PANTHER" id="PTHR23080">
    <property type="entry name" value="THAP DOMAIN PROTEIN"/>
    <property type="match status" value="1"/>
</dbReference>
<keyword evidence="4 5" id="KW-0238">DNA-binding</keyword>
<dbReference type="SUPFAM" id="SSF57716">
    <property type="entry name" value="Glucocorticoid receptor-like (DNA-binding domain)"/>
    <property type="match status" value="1"/>
</dbReference>
<dbReference type="SMART" id="SM00980">
    <property type="entry name" value="THAP"/>
    <property type="match status" value="1"/>
</dbReference>
<reference evidence="9 10" key="1">
    <citation type="submission" date="2021-04" db="EMBL/GenBank/DDBJ databases">
        <authorList>
            <person name="De Guttry C."/>
            <person name="Zahm M."/>
            <person name="Klopp C."/>
            <person name="Cabau C."/>
            <person name="Louis A."/>
            <person name="Berthelot C."/>
            <person name="Parey E."/>
            <person name="Roest Crollius H."/>
            <person name="Montfort J."/>
            <person name="Robinson-Rechavi M."/>
            <person name="Bucao C."/>
            <person name="Bouchez O."/>
            <person name="Gislard M."/>
            <person name="Lluch J."/>
            <person name="Milhes M."/>
            <person name="Lampietro C."/>
            <person name="Lopez Roques C."/>
            <person name="Donnadieu C."/>
            <person name="Braasch I."/>
            <person name="Desvignes T."/>
            <person name="Postlethwait J."/>
            <person name="Bobe J."/>
            <person name="Wedekind C."/>
            <person name="Guiguen Y."/>
        </authorList>
    </citation>
    <scope>NUCLEOTIDE SEQUENCE [LARGE SCALE GENOMIC DNA]</scope>
    <source>
        <strain evidence="9">Cs_M1</strain>
        <tissue evidence="9">Blood</tissue>
    </source>
</reference>
<dbReference type="SMART" id="SM00692">
    <property type="entry name" value="DM3"/>
    <property type="match status" value="1"/>
</dbReference>
<feature type="region of interest" description="Disordered" evidence="7">
    <location>
        <begin position="332"/>
        <end position="361"/>
    </location>
</feature>
<feature type="coiled-coil region" evidence="6">
    <location>
        <begin position="151"/>
        <end position="178"/>
    </location>
</feature>
<evidence type="ECO:0000259" key="8">
    <source>
        <dbReference type="PROSITE" id="PS50950"/>
    </source>
</evidence>
<keyword evidence="6" id="KW-0175">Coiled coil</keyword>
<evidence type="ECO:0000313" key="9">
    <source>
        <dbReference type="EMBL" id="KAK6308580.1"/>
    </source>
</evidence>
<dbReference type="AlphaFoldDB" id="A0AAN8LDP6"/>
<evidence type="ECO:0000256" key="3">
    <source>
        <dbReference type="ARBA" id="ARBA00022833"/>
    </source>
</evidence>
<protein>
    <recommendedName>
        <fullName evidence="8">THAP-type domain-containing protein</fullName>
    </recommendedName>
</protein>
<evidence type="ECO:0000256" key="1">
    <source>
        <dbReference type="ARBA" id="ARBA00022723"/>
    </source>
</evidence>
<dbReference type="InterPro" id="IPR006612">
    <property type="entry name" value="THAP_Znf"/>
</dbReference>
<evidence type="ECO:0000256" key="6">
    <source>
        <dbReference type="SAM" id="Coils"/>
    </source>
</evidence>
<evidence type="ECO:0000313" key="10">
    <source>
        <dbReference type="Proteomes" id="UP001356427"/>
    </source>
</evidence>
<evidence type="ECO:0000256" key="5">
    <source>
        <dbReference type="PROSITE-ProRule" id="PRU00309"/>
    </source>
</evidence>
<dbReference type="PANTHER" id="PTHR23080:SF142">
    <property type="entry name" value="SI:CH211-69L10.4"/>
    <property type="match status" value="1"/>
</dbReference>
<dbReference type="InterPro" id="IPR038441">
    <property type="entry name" value="THAP_Znf_sf"/>
</dbReference>
<accession>A0AAN8LDP6</accession>
<proteinExistence type="predicted"/>
<evidence type="ECO:0000256" key="4">
    <source>
        <dbReference type="ARBA" id="ARBA00023125"/>
    </source>
</evidence>
<evidence type="ECO:0000256" key="7">
    <source>
        <dbReference type="SAM" id="MobiDB-lite"/>
    </source>
</evidence>
<keyword evidence="10" id="KW-1185">Reference proteome</keyword>
<sequence length="402" mass="45869">MAQSSRRCYCSVPFCSNNKQKFPYLSFHDFPVDGEIRARWVRAIRRDEGPSFKILRGSTFVCSQHFPPEDRYTSASGRIRIKQGSVPSRFHWNDWGGGSQARESVYQRARKRLGVAVLDDSDHEMPDSTEGALPAVTNDHDYACRPSPGKLDSATQRIRELELQVLSLEIEIQHLTVKKQHPLLFNFCVTDEDYRYYTRFSSKEVFTVFWDSVYPSASRLVYWSKAQQTAHVTPSPHRKLPLIDELFMFLCRVAAGLQEKTLSTIFETYKTSGAAQHWQLTVQDTQSGGTHWTGPVQDHGSSAVYPGYNPASILILLYCSWGFPFTVKPPLHQPRQQASSPTRQPSQRNHNVYQGGSRQTPGSDVYQDPWIFLLTSPKLIDTSRMKVTGGLQHYFTLEAETY</sequence>